<dbReference type="Gene3D" id="1.20.1050.10">
    <property type="match status" value="1"/>
</dbReference>
<dbReference type="InterPro" id="IPR004045">
    <property type="entry name" value="Glutathione_S-Trfase_N"/>
</dbReference>
<dbReference type="GO" id="GO:0004364">
    <property type="term" value="F:glutathione transferase activity"/>
    <property type="evidence" value="ECO:0007669"/>
    <property type="project" value="UniProtKB-EC"/>
</dbReference>
<evidence type="ECO:0000313" key="3">
    <source>
        <dbReference type="Proteomes" id="UP001293718"/>
    </source>
</evidence>
<organism evidence="2 3">
    <name type="scientific">Azohydromonas lata</name>
    <dbReference type="NCBI Taxonomy" id="45677"/>
    <lineage>
        <taxon>Bacteria</taxon>
        <taxon>Pseudomonadati</taxon>
        <taxon>Pseudomonadota</taxon>
        <taxon>Betaproteobacteria</taxon>
        <taxon>Burkholderiales</taxon>
        <taxon>Sphaerotilaceae</taxon>
        <taxon>Azohydromonas</taxon>
    </lineage>
</organism>
<dbReference type="EC" id="2.5.1.18" evidence="2"/>
<dbReference type="RefSeq" id="WP_322467419.1">
    <property type="nucleotide sequence ID" value="NZ_JAXOJX010000050.1"/>
</dbReference>
<dbReference type="SUPFAM" id="SSF52833">
    <property type="entry name" value="Thioredoxin-like"/>
    <property type="match status" value="1"/>
</dbReference>
<name>A0ABU5ILI3_9BURK</name>
<dbReference type="CDD" id="cd00570">
    <property type="entry name" value="GST_N_family"/>
    <property type="match status" value="1"/>
</dbReference>
<feature type="domain" description="GST N-terminal" evidence="1">
    <location>
        <begin position="1"/>
        <end position="79"/>
    </location>
</feature>
<proteinExistence type="predicted"/>
<dbReference type="EMBL" id="JAXOJX010000050">
    <property type="protein sequence ID" value="MDZ5459763.1"/>
    <property type="molecule type" value="Genomic_DNA"/>
</dbReference>
<dbReference type="InterPro" id="IPR036249">
    <property type="entry name" value="Thioredoxin-like_sf"/>
</dbReference>
<dbReference type="Proteomes" id="UP001293718">
    <property type="component" value="Unassembled WGS sequence"/>
</dbReference>
<dbReference type="PROSITE" id="PS50404">
    <property type="entry name" value="GST_NTER"/>
    <property type="match status" value="1"/>
</dbReference>
<protein>
    <submittedName>
        <fullName evidence="2">Glutathione S-transferase</fullName>
        <ecNumber evidence="2">2.5.1.18</ecNumber>
    </submittedName>
</protein>
<dbReference type="Pfam" id="PF13417">
    <property type="entry name" value="GST_N_3"/>
    <property type="match status" value="1"/>
</dbReference>
<dbReference type="InterPro" id="IPR036282">
    <property type="entry name" value="Glutathione-S-Trfase_C_sf"/>
</dbReference>
<comment type="caution">
    <text evidence="2">The sequence shown here is derived from an EMBL/GenBank/DDBJ whole genome shotgun (WGS) entry which is preliminary data.</text>
</comment>
<dbReference type="PANTHER" id="PTHR42673">
    <property type="entry name" value="MALEYLACETOACETATE ISOMERASE"/>
    <property type="match status" value="1"/>
</dbReference>
<evidence type="ECO:0000313" key="2">
    <source>
        <dbReference type="EMBL" id="MDZ5459763.1"/>
    </source>
</evidence>
<gene>
    <name evidence="2" type="ORF">SM757_24595</name>
</gene>
<keyword evidence="2" id="KW-0808">Transferase</keyword>
<dbReference type="SUPFAM" id="SSF47616">
    <property type="entry name" value="GST C-terminal domain-like"/>
    <property type="match status" value="1"/>
</dbReference>
<evidence type="ECO:0000259" key="1">
    <source>
        <dbReference type="PROSITE" id="PS50404"/>
    </source>
</evidence>
<dbReference type="PANTHER" id="PTHR42673:SF21">
    <property type="entry name" value="GLUTATHIONE S-TRANSFERASE YFCF"/>
    <property type="match status" value="1"/>
</dbReference>
<keyword evidence="3" id="KW-1185">Reference proteome</keyword>
<reference evidence="2 3" key="1">
    <citation type="submission" date="2023-11" db="EMBL/GenBank/DDBJ databases">
        <title>Draft genome of Azohydromonas lata strain H1 (DSM1123), a polyhydroxyalkanoate producer.</title>
        <authorList>
            <person name="Traversa D."/>
            <person name="D'Addabbo P."/>
            <person name="Pazzani C."/>
            <person name="Manzari C."/>
            <person name="Chiara M."/>
            <person name="Scrascia M."/>
        </authorList>
    </citation>
    <scope>NUCLEOTIDE SEQUENCE [LARGE SCALE GENOMIC DNA]</scope>
    <source>
        <strain evidence="2 3">H1</strain>
    </source>
</reference>
<sequence>MLQLVGMLDSPYVRRTAVSLQMLGLRFEHRPLSVFRHYDEFRTINPVVRVPTLVSEDDVVLSDSTLILDYAESLAHPRSLMPTGLLARQQALHVLGLALAAGDKSVALFYERNLRPPEKQHEPWAGRIAEQIRAAYAALDQHFQQHPPKADGHTLPQPALSTAVFWHFTQRALPGLVPPADCPALAALSDLAEALPAFRAAPHGEDAVRAQG</sequence>
<dbReference type="Gene3D" id="3.40.30.10">
    <property type="entry name" value="Glutaredoxin"/>
    <property type="match status" value="1"/>
</dbReference>
<accession>A0ABU5ILI3</accession>